<dbReference type="GO" id="GO:0008173">
    <property type="term" value="F:RNA methyltransferase activity"/>
    <property type="evidence" value="ECO:0007669"/>
    <property type="project" value="InterPro"/>
</dbReference>
<feature type="region of interest" description="Disordered" evidence="7">
    <location>
        <begin position="1"/>
        <end position="46"/>
    </location>
</feature>
<proteinExistence type="inferred from homology"/>
<dbReference type="InterPro" id="IPR049560">
    <property type="entry name" value="MeTrfase_RsmB-F_NOP2_cat"/>
</dbReference>
<evidence type="ECO:0000313" key="9">
    <source>
        <dbReference type="EMBL" id="RZF65009.1"/>
    </source>
</evidence>
<dbReference type="PANTHER" id="PTHR22807">
    <property type="entry name" value="NOP2 YEAST -RELATED NOL1/NOP2/FMU SUN DOMAIN-CONTAINING"/>
    <property type="match status" value="1"/>
</dbReference>
<dbReference type="GO" id="GO:0003723">
    <property type="term" value="F:RNA binding"/>
    <property type="evidence" value="ECO:0007669"/>
    <property type="project" value="UniProtKB-UniRule"/>
</dbReference>
<organism evidence="9 10">
    <name type="scientific">Sphingomonas populi</name>
    <dbReference type="NCBI Taxonomy" id="2484750"/>
    <lineage>
        <taxon>Bacteria</taxon>
        <taxon>Pseudomonadati</taxon>
        <taxon>Pseudomonadota</taxon>
        <taxon>Alphaproteobacteria</taxon>
        <taxon>Sphingomonadales</taxon>
        <taxon>Sphingomonadaceae</taxon>
        <taxon>Sphingomonas</taxon>
    </lineage>
</organism>
<dbReference type="EMBL" id="SGIS01000009">
    <property type="protein sequence ID" value="RZF65009.1"/>
    <property type="molecule type" value="Genomic_DNA"/>
</dbReference>
<comment type="similarity">
    <text evidence="1 6">Belongs to the class I-like SAM-binding methyltransferase superfamily. RsmB/NOP family.</text>
</comment>
<keyword evidence="2 6" id="KW-0489">Methyltransferase</keyword>
<dbReference type="Pfam" id="PF01189">
    <property type="entry name" value="Methyltr_RsmB-F"/>
    <property type="match status" value="1"/>
</dbReference>
<evidence type="ECO:0000256" key="6">
    <source>
        <dbReference type="PROSITE-ProRule" id="PRU01023"/>
    </source>
</evidence>
<dbReference type="InterPro" id="IPR035926">
    <property type="entry name" value="NusB-like_sf"/>
</dbReference>
<dbReference type="OrthoDB" id="9810297at2"/>
<dbReference type="PROSITE" id="PS01153">
    <property type="entry name" value="NOL1_NOP2_SUN"/>
    <property type="match status" value="1"/>
</dbReference>
<dbReference type="GO" id="GO:0006355">
    <property type="term" value="P:regulation of DNA-templated transcription"/>
    <property type="evidence" value="ECO:0007669"/>
    <property type="project" value="InterPro"/>
</dbReference>
<sequence>MGRSAAHGGSFGAGLPRSRAQAESSRPVAESSQSNAPKPADPPGVPARRAALKLLDAVLRQGLPLEAALGRATAGIERADDRALAHAIAAEVLRRLPDLDSLIDSATPRALPEDAKARFVLRIALVQVLSLGTPAHAAIATVLPLVDGGPKKLVHGVFGALSRRGDTLPEIPALPDPVAIRWHAAWGDDMIEAAEHAIAAPPPLDLTLADPATTADWAERLGGTSLLPGHVRLESAHVPELPGFEAGAWWVQDIAASLPARLIGNGTGTALDLCAAPGGKTMQLAHAGWSVIAVDASEARLTRLRANIARTDTKARVITGDVLHWSPQESVDAVLLDAPCSATGIFRRHPDVLYRTRPSVIAQMAVTQARLLTRAAGWVKPGGTLVYATCSLEREEGETRIEAFLADHPDYAIDPVRPEELPAGVTPHENGWLRLLPGQVQPGGNDGFFIARLRRADR</sequence>
<keyword evidence="10" id="KW-1185">Reference proteome</keyword>
<dbReference type="InterPro" id="IPR023267">
    <property type="entry name" value="RCMT"/>
</dbReference>
<name>A0A4Q6Y6A4_9SPHN</name>
<evidence type="ECO:0000256" key="3">
    <source>
        <dbReference type="ARBA" id="ARBA00022679"/>
    </source>
</evidence>
<dbReference type="Proteomes" id="UP000292085">
    <property type="component" value="Unassembled WGS sequence"/>
</dbReference>
<dbReference type="SUPFAM" id="SSF53335">
    <property type="entry name" value="S-adenosyl-L-methionine-dependent methyltransferases"/>
    <property type="match status" value="1"/>
</dbReference>
<reference evidence="9 10" key="1">
    <citation type="submission" date="2019-02" db="EMBL/GenBank/DDBJ databases">
        <authorList>
            <person name="Li Y."/>
        </authorList>
    </citation>
    <scope>NUCLEOTIDE SEQUENCE [LARGE SCALE GENOMIC DNA]</scope>
    <source>
        <strain evidence="9 10">3-7</strain>
    </source>
</reference>
<dbReference type="Pfam" id="PF01029">
    <property type="entry name" value="NusB"/>
    <property type="match status" value="1"/>
</dbReference>
<feature type="active site" description="Nucleophile" evidence="6">
    <location>
        <position position="390"/>
    </location>
</feature>
<evidence type="ECO:0000259" key="8">
    <source>
        <dbReference type="PROSITE" id="PS51686"/>
    </source>
</evidence>
<feature type="binding site" evidence="6">
    <location>
        <position position="295"/>
    </location>
    <ligand>
        <name>S-adenosyl-L-methionine</name>
        <dbReference type="ChEBI" id="CHEBI:59789"/>
    </ligand>
</feature>
<evidence type="ECO:0000313" key="10">
    <source>
        <dbReference type="Proteomes" id="UP000292085"/>
    </source>
</evidence>
<dbReference type="Gene3D" id="1.10.940.10">
    <property type="entry name" value="NusB-like"/>
    <property type="match status" value="1"/>
</dbReference>
<accession>A0A4Q6Y6A4</accession>
<dbReference type="InterPro" id="IPR018314">
    <property type="entry name" value="RsmB/NOL1/NOP2-like_CS"/>
</dbReference>
<feature type="binding site" evidence="6">
    <location>
        <position position="321"/>
    </location>
    <ligand>
        <name>S-adenosyl-L-methionine</name>
        <dbReference type="ChEBI" id="CHEBI:59789"/>
    </ligand>
</feature>
<feature type="domain" description="SAM-dependent MTase RsmB/NOP-type" evidence="8">
    <location>
        <begin position="179"/>
        <end position="456"/>
    </location>
</feature>
<comment type="caution">
    <text evidence="9">The sequence shown here is derived from an EMBL/GenBank/DDBJ whole genome shotgun (WGS) entry which is preliminary data.</text>
</comment>
<dbReference type="InterPro" id="IPR006027">
    <property type="entry name" value="NusB_RsmB_TIM44"/>
</dbReference>
<dbReference type="RefSeq" id="WP_130156175.1">
    <property type="nucleotide sequence ID" value="NZ_SGIS01000009.1"/>
</dbReference>
<protein>
    <submittedName>
        <fullName evidence="9">Methyltransferase domain-containing protein</fullName>
    </submittedName>
</protein>
<evidence type="ECO:0000256" key="4">
    <source>
        <dbReference type="ARBA" id="ARBA00022691"/>
    </source>
</evidence>
<dbReference type="PANTHER" id="PTHR22807:SF61">
    <property type="entry name" value="NOL1_NOP2_SUN FAMILY PROTEIN _ ANTITERMINATION NUSB DOMAIN-CONTAINING PROTEIN"/>
    <property type="match status" value="1"/>
</dbReference>
<keyword evidence="3 6" id="KW-0808">Transferase</keyword>
<evidence type="ECO:0000256" key="1">
    <source>
        <dbReference type="ARBA" id="ARBA00007494"/>
    </source>
</evidence>
<evidence type="ECO:0000256" key="7">
    <source>
        <dbReference type="SAM" id="MobiDB-lite"/>
    </source>
</evidence>
<dbReference type="Gene3D" id="3.40.50.150">
    <property type="entry name" value="Vaccinia Virus protein VP39"/>
    <property type="match status" value="1"/>
</dbReference>
<dbReference type="PRINTS" id="PR02008">
    <property type="entry name" value="RCMTFAMILY"/>
</dbReference>
<feature type="binding site" evidence="6">
    <location>
        <position position="337"/>
    </location>
    <ligand>
        <name>S-adenosyl-L-methionine</name>
        <dbReference type="ChEBI" id="CHEBI:59789"/>
    </ligand>
</feature>
<dbReference type="PROSITE" id="PS51686">
    <property type="entry name" value="SAM_MT_RSMB_NOP"/>
    <property type="match status" value="1"/>
</dbReference>
<dbReference type="SUPFAM" id="SSF48013">
    <property type="entry name" value="NusB-like"/>
    <property type="match status" value="1"/>
</dbReference>
<dbReference type="CDD" id="cd02440">
    <property type="entry name" value="AdoMet_MTases"/>
    <property type="match status" value="1"/>
</dbReference>
<evidence type="ECO:0000256" key="5">
    <source>
        <dbReference type="ARBA" id="ARBA00022884"/>
    </source>
</evidence>
<dbReference type="AlphaFoldDB" id="A0A4Q6Y6A4"/>
<keyword evidence="5 6" id="KW-0694">RNA-binding</keyword>
<dbReference type="InterPro" id="IPR029063">
    <property type="entry name" value="SAM-dependent_MTases_sf"/>
</dbReference>
<keyword evidence="4 6" id="KW-0949">S-adenosyl-L-methionine</keyword>
<gene>
    <name evidence="9" type="ORF">EWE75_07855</name>
</gene>
<feature type="binding site" evidence="6">
    <location>
        <begin position="274"/>
        <end position="280"/>
    </location>
    <ligand>
        <name>S-adenosyl-L-methionine</name>
        <dbReference type="ChEBI" id="CHEBI:59789"/>
    </ligand>
</feature>
<dbReference type="InterPro" id="IPR001678">
    <property type="entry name" value="MeTrfase_RsmB-F_NOP2_dom"/>
</dbReference>
<evidence type="ECO:0000256" key="2">
    <source>
        <dbReference type="ARBA" id="ARBA00022603"/>
    </source>
</evidence>
<dbReference type="GO" id="GO:0001510">
    <property type="term" value="P:RNA methylation"/>
    <property type="evidence" value="ECO:0007669"/>
    <property type="project" value="InterPro"/>
</dbReference>